<comment type="caution">
    <text evidence="2">The sequence shown here is derived from an EMBL/GenBank/DDBJ whole genome shotgun (WGS) entry which is preliminary data.</text>
</comment>
<gene>
    <name evidence="2" type="ORF">QM012_003328</name>
</gene>
<reference evidence="2 3" key="1">
    <citation type="submission" date="2023-11" db="EMBL/GenBank/DDBJ databases">
        <title>Draft genome sequence and annotation of the polyextremotolerant black yeast-like fungus Aureobasidium pullulans NRRL 62042.</title>
        <authorList>
            <person name="Dielentheis-Frenken M.R.E."/>
            <person name="Wibberg D."/>
            <person name="Blank L.M."/>
            <person name="Tiso T."/>
        </authorList>
    </citation>
    <scope>NUCLEOTIDE SEQUENCE [LARGE SCALE GENOMIC DNA]</scope>
    <source>
        <strain evidence="2 3">NRRL 62042</strain>
    </source>
</reference>
<evidence type="ECO:0000256" key="1">
    <source>
        <dbReference type="SAM" id="MobiDB-lite"/>
    </source>
</evidence>
<name>A0ABR0T831_AURPU</name>
<accession>A0ABR0T831</accession>
<dbReference type="Proteomes" id="UP001341245">
    <property type="component" value="Unassembled WGS sequence"/>
</dbReference>
<keyword evidence="3" id="KW-1185">Reference proteome</keyword>
<evidence type="ECO:0000313" key="3">
    <source>
        <dbReference type="Proteomes" id="UP001341245"/>
    </source>
</evidence>
<proteinExistence type="predicted"/>
<organism evidence="2 3">
    <name type="scientific">Aureobasidium pullulans</name>
    <name type="common">Black yeast</name>
    <name type="synonym">Pullularia pullulans</name>
    <dbReference type="NCBI Taxonomy" id="5580"/>
    <lineage>
        <taxon>Eukaryota</taxon>
        <taxon>Fungi</taxon>
        <taxon>Dikarya</taxon>
        <taxon>Ascomycota</taxon>
        <taxon>Pezizomycotina</taxon>
        <taxon>Dothideomycetes</taxon>
        <taxon>Dothideomycetidae</taxon>
        <taxon>Dothideales</taxon>
        <taxon>Saccotheciaceae</taxon>
        <taxon>Aureobasidium</taxon>
    </lineage>
</organism>
<feature type="region of interest" description="Disordered" evidence="1">
    <location>
        <begin position="1"/>
        <end position="41"/>
    </location>
</feature>
<protein>
    <submittedName>
        <fullName evidence="2">Uncharacterized protein</fullName>
    </submittedName>
</protein>
<dbReference type="EMBL" id="JASGXD010000016">
    <property type="protein sequence ID" value="KAK6000603.1"/>
    <property type="molecule type" value="Genomic_DNA"/>
</dbReference>
<sequence length="173" mass="19515">MGDADINMGNAEPSKPSLPYNIPYPPKLEATQRKSDGSFEDTDWARQTRYYGARDHLNGNGFEVRRFNEADPTGNEKWFSDDWDVQYRLGPPSTSVKWNSVIEKWGLQVLEKVGIINLQAPKLADTYMHPIGRFASKKNPSGKDTNVCIRSSEERFGKTCARKITKPSCLPSS</sequence>
<evidence type="ECO:0000313" key="2">
    <source>
        <dbReference type="EMBL" id="KAK6000603.1"/>
    </source>
</evidence>